<comment type="caution">
    <text evidence="2">The sequence shown here is derived from an EMBL/GenBank/DDBJ whole genome shotgun (WGS) entry which is preliminary data.</text>
</comment>
<protein>
    <submittedName>
        <fullName evidence="2">Uncharacterized protein</fullName>
    </submittedName>
</protein>
<accession>A0A5E4BDZ6</accession>
<dbReference type="EMBL" id="CABDUW010000395">
    <property type="protein sequence ID" value="VTJ67778.1"/>
    <property type="molecule type" value="Genomic_DNA"/>
</dbReference>
<feature type="non-terminal residue" evidence="2">
    <location>
        <position position="69"/>
    </location>
</feature>
<reference evidence="2" key="1">
    <citation type="submission" date="2019-04" db="EMBL/GenBank/DDBJ databases">
        <authorList>
            <person name="Alioto T."/>
            <person name="Alioto T."/>
        </authorList>
    </citation>
    <scope>NUCLEOTIDE SEQUENCE [LARGE SCALE GENOMIC DNA]</scope>
</reference>
<sequence>MTRFLPSWRSRAVRSRSPSALVPRPEPAVAAAAEAAAAAAGAERSPGARGDAGCTPGQALCNETVNASP</sequence>
<organism evidence="2 3">
    <name type="scientific">Marmota monax</name>
    <name type="common">Woodchuck</name>
    <dbReference type="NCBI Taxonomy" id="9995"/>
    <lineage>
        <taxon>Eukaryota</taxon>
        <taxon>Metazoa</taxon>
        <taxon>Chordata</taxon>
        <taxon>Craniata</taxon>
        <taxon>Vertebrata</taxon>
        <taxon>Euteleostomi</taxon>
        <taxon>Mammalia</taxon>
        <taxon>Eutheria</taxon>
        <taxon>Euarchontoglires</taxon>
        <taxon>Glires</taxon>
        <taxon>Rodentia</taxon>
        <taxon>Sciuromorpha</taxon>
        <taxon>Sciuridae</taxon>
        <taxon>Xerinae</taxon>
        <taxon>Marmotini</taxon>
        <taxon>Marmota</taxon>
    </lineage>
</organism>
<feature type="region of interest" description="Disordered" evidence="1">
    <location>
        <begin position="1"/>
        <end position="25"/>
    </location>
</feature>
<name>A0A5E4BDZ6_MARMO</name>
<feature type="compositionally biased region" description="Low complexity" evidence="1">
    <location>
        <begin position="1"/>
        <end position="20"/>
    </location>
</feature>
<dbReference type="AlphaFoldDB" id="A0A5E4BDZ6"/>
<evidence type="ECO:0000256" key="1">
    <source>
        <dbReference type="SAM" id="MobiDB-lite"/>
    </source>
</evidence>
<evidence type="ECO:0000313" key="3">
    <source>
        <dbReference type="Proteomes" id="UP000335636"/>
    </source>
</evidence>
<proteinExistence type="predicted"/>
<dbReference type="Proteomes" id="UP000335636">
    <property type="component" value="Unassembled WGS sequence"/>
</dbReference>
<gene>
    <name evidence="2" type="ORF">MONAX_5E038453</name>
</gene>
<keyword evidence="3" id="KW-1185">Reference proteome</keyword>
<evidence type="ECO:0000313" key="2">
    <source>
        <dbReference type="EMBL" id="VTJ67778.1"/>
    </source>
</evidence>